<dbReference type="InterPro" id="IPR011993">
    <property type="entry name" value="PH-like_dom_sf"/>
</dbReference>
<evidence type="ECO:0000259" key="2">
    <source>
        <dbReference type="PROSITE" id="PS50003"/>
    </source>
</evidence>
<evidence type="ECO:0000313" key="3">
    <source>
        <dbReference type="EMBL" id="ELU05729.1"/>
    </source>
</evidence>
<dbReference type="STRING" id="283909.R7UGQ6"/>
<dbReference type="Pfam" id="PF02174">
    <property type="entry name" value="IRS"/>
    <property type="match status" value="1"/>
</dbReference>
<dbReference type="PANTHER" id="PTHR21258:SF56">
    <property type="entry name" value="IRS-TYPE PTB DOMAIN-CONTAINING PROTEIN"/>
    <property type="match status" value="1"/>
</dbReference>
<feature type="compositionally biased region" description="Polar residues" evidence="1">
    <location>
        <begin position="341"/>
        <end position="351"/>
    </location>
</feature>
<gene>
    <name evidence="3" type="ORF">CAPTEDRAFT_223548</name>
</gene>
<dbReference type="OrthoDB" id="10071636at2759"/>
<dbReference type="EnsemblMetazoa" id="CapteT223548">
    <property type="protein sequence ID" value="CapteP223548"/>
    <property type="gene ID" value="CapteG223548"/>
</dbReference>
<dbReference type="EMBL" id="AMQN01007722">
    <property type="status" value="NOT_ANNOTATED_CDS"/>
    <property type="molecule type" value="Genomic_DNA"/>
</dbReference>
<feature type="region of interest" description="Disordered" evidence="1">
    <location>
        <begin position="491"/>
        <end position="517"/>
    </location>
</feature>
<dbReference type="InterPro" id="IPR002404">
    <property type="entry name" value="IRS_PTB"/>
</dbReference>
<dbReference type="PANTHER" id="PTHR21258">
    <property type="entry name" value="DOCKING PROTEIN RELATED"/>
    <property type="match status" value="1"/>
</dbReference>
<keyword evidence="5" id="KW-1185">Reference proteome</keyword>
<dbReference type="SUPFAM" id="SSF50729">
    <property type="entry name" value="PH domain-like"/>
    <property type="match status" value="2"/>
</dbReference>
<name>R7UGQ6_CAPTE</name>
<reference evidence="3 5" key="2">
    <citation type="journal article" date="2013" name="Nature">
        <title>Insights into bilaterian evolution from three spiralian genomes.</title>
        <authorList>
            <person name="Simakov O."/>
            <person name="Marletaz F."/>
            <person name="Cho S.J."/>
            <person name="Edsinger-Gonzales E."/>
            <person name="Havlak P."/>
            <person name="Hellsten U."/>
            <person name="Kuo D.H."/>
            <person name="Larsson T."/>
            <person name="Lv J."/>
            <person name="Arendt D."/>
            <person name="Savage R."/>
            <person name="Osoegawa K."/>
            <person name="de Jong P."/>
            <person name="Grimwood J."/>
            <person name="Chapman J.A."/>
            <person name="Shapiro H."/>
            <person name="Aerts A."/>
            <person name="Otillar R.P."/>
            <person name="Terry A.Y."/>
            <person name="Boore J.L."/>
            <person name="Grigoriev I.V."/>
            <person name="Lindberg D.R."/>
            <person name="Seaver E.C."/>
            <person name="Weisblat D.A."/>
            <person name="Putnam N.H."/>
            <person name="Rokhsar D.S."/>
        </authorList>
    </citation>
    <scope>NUCLEOTIDE SEQUENCE</scope>
    <source>
        <strain evidence="3 5">I ESC-2004</strain>
    </source>
</reference>
<feature type="domain" description="PH" evidence="2">
    <location>
        <begin position="7"/>
        <end position="166"/>
    </location>
</feature>
<sequence length="638" mass="71876">MEEEEAEVIFESWLYKLHGSPHSNGTFRLPGSWRKRYFILFREKDDAFLQYYDKKPKVLTDNKKDRISLKPSYTIEKCQKIRGRENVCLLTTHEGRTLCLAAEDAQIFHLFVFFVQTQTRLREEFEAECFVVRPETSEDHQRLGARGSMCFLHVSQWGLTMALQLSKCVLAQWPLNCIKSYETTGKGQFAFEAGNGSLCGKGSYIFNTRRGQENILFDTLDRHVNELAGLQQIVTARGSIDMTDGLSSQLVSLQALTITHSDARFIPHLKKISREIYDHLAEHLGGSSSQTLMDEASLRLPSTPSTLPTSHNYSNTEPQATSLRQEPVSSSTYLKMMGTSPEVTQASSPERQQPPMMRRINRRRSADEDDDSSHAAECRRVSMMRFSDRFSGLRTRLRSRSADDLNEYTSMSKQQLQAANPDDEEEVFAYENESYEKSPETTEYCYARTWRRSQETASLSRGMRKSLSNPDILNDTHSKPPKFDFSLLNGASSPTKRTSANVKTPTSALGVSASPQTRVFTRSNKSPVVSVLRQESGRMHGRQLPSLPPQNAAAPKPVGLLRSEGPTINDEETDLAQRDGGDRDASPEHGAHEGCSLLVVYACIPEYVQVRLVKDPSSRRAFREEGILSGARDGLSKR</sequence>
<evidence type="ECO:0000313" key="5">
    <source>
        <dbReference type="Proteomes" id="UP000014760"/>
    </source>
</evidence>
<dbReference type="InterPro" id="IPR001849">
    <property type="entry name" value="PH_domain"/>
</dbReference>
<dbReference type="Proteomes" id="UP000014760">
    <property type="component" value="Unassembled WGS sequence"/>
</dbReference>
<accession>R7UGQ6</accession>
<feature type="region of interest" description="Disordered" evidence="1">
    <location>
        <begin position="535"/>
        <end position="566"/>
    </location>
</feature>
<evidence type="ECO:0000313" key="4">
    <source>
        <dbReference type="EnsemblMetazoa" id="CapteP223548"/>
    </source>
</evidence>
<dbReference type="EMBL" id="KB301284">
    <property type="protein sequence ID" value="ELU05729.1"/>
    <property type="molecule type" value="Genomic_DNA"/>
</dbReference>
<dbReference type="GO" id="GO:0007169">
    <property type="term" value="P:cell surface receptor protein tyrosine kinase signaling pathway"/>
    <property type="evidence" value="ECO:0007669"/>
    <property type="project" value="TreeGrafter"/>
</dbReference>
<dbReference type="SMART" id="SM00233">
    <property type="entry name" value="PH"/>
    <property type="match status" value="1"/>
</dbReference>
<dbReference type="InterPro" id="IPR050996">
    <property type="entry name" value="Docking_Protein_DOK"/>
</dbReference>
<dbReference type="SMART" id="SM01244">
    <property type="entry name" value="IRS"/>
    <property type="match status" value="1"/>
</dbReference>
<dbReference type="AlphaFoldDB" id="R7UGQ6"/>
<feature type="region of interest" description="Disordered" evidence="1">
    <location>
        <begin position="300"/>
        <end position="376"/>
    </location>
</feature>
<dbReference type="PROSITE" id="PS50003">
    <property type="entry name" value="PH_DOMAIN"/>
    <property type="match status" value="1"/>
</dbReference>
<dbReference type="Gene3D" id="2.30.29.30">
    <property type="entry name" value="Pleckstrin-homology domain (PH domain)/Phosphotyrosine-binding domain (PTB)"/>
    <property type="match status" value="2"/>
</dbReference>
<feature type="compositionally biased region" description="Polar residues" evidence="1">
    <location>
        <begin position="300"/>
        <end position="333"/>
    </location>
</feature>
<organism evidence="3">
    <name type="scientific">Capitella teleta</name>
    <name type="common">Polychaete worm</name>
    <dbReference type="NCBI Taxonomy" id="283909"/>
    <lineage>
        <taxon>Eukaryota</taxon>
        <taxon>Metazoa</taxon>
        <taxon>Spiralia</taxon>
        <taxon>Lophotrochozoa</taxon>
        <taxon>Annelida</taxon>
        <taxon>Polychaeta</taxon>
        <taxon>Sedentaria</taxon>
        <taxon>Scolecida</taxon>
        <taxon>Capitellidae</taxon>
        <taxon>Capitella</taxon>
    </lineage>
</organism>
<dbReference type="HOGENOM" id="CLU_429107_0_0_1"/>
<dbReference type="GO" id="GO:0005737">
    <property type="term" value="C:cytoplasm"/>
    <property type="evidence" value="ECO:0007669"/>
    <property type="project" value="TreeGrafter"/>
</dbReference>
<protein>
    <recommendedName>
        <fullName evidence="2">PH domain-containing protein</fullName>
    </recommendedName>
</protein>
<reference evidence="4" key="3">
    <citation type="submission" date="2015-06" db="UniProtKB">
        <authorList>
            <consortium name="EnsemblMetazoa"/>
        </authorList>
    </citation>
    <scope>IDENTIFICATION</scope>
</reference>
<dbReference type="Pfam" id="PF00169">
    <property type="entry name" value="PH"/>
    <property type="match status" value="1"/>
</dbReference>
<dbReference type="CDD" id="cd00821">
    <property type="entry name" value="PH"/>
    <property type="match status" value="1"/>
</dbReference>
<proteinExistence type="predicted"/>
<dbReference type="EMBL" id="AMQN01007721">
    <property type="status" value="NOT_ANNOTATED_CDS"/>
    <property type="molecule type" value="Genomic_DNA"/>
</dbReference>
<reference evidence="5" key="1">
    <citation type="submission" date="2012-12" db="EMBL/GenBank/DDBJ databases">
        <authorList>
            <person name="Hellsten U."/>
            <person name="Grimwood J."/>
            <person name="Chapman J.A."/>
            <person name="Shapiro H."/>
            <person name="Aerts A."/>
            <person name="Otillar R.P."/>
            <person name="Terry A.Y."/>
            <person name="Boore J.L."/>
            <person name="Simakov O."/>
            <person name="Marletaz F."/>
            <person name="Cho S.-J."/>
            <person name="Edsinger-Gonzales E."/>
            <person name="Havlak P."/>
            <person name="Kuo D.-H."/>
            <person name="Larsson T."/>
            <person name="Lv J."/>
            <person name="Arendt D."/>
            <person name="Savage R."/>
            <person name="Osoegawa K."/>
            <person name="de Jong P."/>
            <person name="Lindberg D.R."/>
            <person name="Seaver E.C."/>
            <person name="Weisblat D.A."/>
            <person name="Putnam N.H."/>
            <person name="Grigoriev I.V."/>
            <person name="Rokhsar D.S."/>
        </authorList>
    </citation>
    <scope>NUCLEOTIDE SEQUENCE</scope>
    <source>
        <strain evidence="5">I ESC-2004</strain>
    </source>
</reference>
<evidence type="ECO:0000256" key="1">
    <source>
        <dbReference type="SAM" id="MobiDB-lite"/>
    </source>
</evidence>